<name>A0A6J3M0Z4_9PEZI</name>
<dbReference type="SUPFAM" id="SSF53328">
    <property type="entry name" value="Formyltransferase"/>
    <property type="match status" value="1"/>
</dbReference>
<feature type="region of interest" description="Disordered" evidence="2">
    <location>
        <begin position="730"/>
        <end position="754"/>
    </location>
</feature>
<protein>
    <submittedName>
        <fullName evidence="4">ClpP/crotonase</fullName>
    </submittedName>
</protein>
<dbReference type="InterPro" id="IPR036477">
    <property type="entry name" value="Formyl_transf_N_sf"/>
</dbReference>
<evidence type="ECO:0000313" key="4">
    <source>
        <dbReference type="RefSeq" id="XP_033457618.1"/>
    </source>
</evidence>
<dbReference type="InterPro" id="IPR047180">
    <property type="entry name" value="HoxX-like"/>
</dbReference>
<dbReference type="PANTHER" id="PTHR43388:SF1">
    <property type="entry name" value="HYDROGENASE MATURATION FACTOR HOXX"/>
    <property type="match status" value="1"/>
</dbReference>
<keyword evidence="1" id="KW-0843">Virulence</keyword>
<sequence length="778" mass="86097">MRILFLCTAHNSLSQRLYLALSRFYHVTIELALSDDVIISAVTLAAPDLIICPFLTVSIPREVHEKILTLVIHPGPPGDIGPSSLDWLLMGDDGTIDDSTRLLDDLNSLPCRPGRSFWAVTVLQAIEQFDAGPVWAFEQFPVDIDQPGLTKSTLYFGAVTQAALDATIAAIQRVRMAEDFGEVQSRYQNVPFSPLLRPRPEYGRISLGDNRIFQGGRVHHRPLLRAAQRAFSVDRHDAQLISRRIRSSDSQPGVLTKMFGIALYVYGGMIDDNAAGLLPTSVPGMRVEILGVRNNAVCISTFDGKGVWITHVRRPKSRSDQALWPKVPAIMGLLVLGILKQEYIFRLRWSLPGQWSAVPYASFQEIWIDMQPHEGSSKTAYLYFNFYNGAMSTDQCSQLIDAMDFILSESTDESPIQAVVLMGGSYFSNGIALNVIESAICPATESWLNINRINDVVHHILYEFPAHGIVTIAALRGNAAAGGVALAAACDVVISGSSVVLNPAYRAVGLFGSEYHTLSYSGRCGELKAQKIIREMLPMDAQQAQSAGLVDYVFPGTGTTLDDYIRSHIAYMLKPGILKRGFWKRSVDLSQPALARARARELQEMSLDFWSARSVRYHERRRAFVRKIPASSTPLRFATHRRIHEPDKRDAEELDSFDSVAHFVKLAEVQLVANLRDPGQVADVQPSSLPSNGLIHSQSNHIDSLSISHHSSAKSASMFACYYKPPDEDLLTPPGTPLRSRRSPDSEYPMASAMDPRDISPLLSPFTPAREVGTFSFF</sequence>
<accession>A0A6J3M0Z4</accession>
<dbReference type="SUPFAM" id="SSF52096">
    <property type="entry name" value="ClpP/crotonase"/>
    <property type="match status" value="1"/>
</dbReference>
<dbReference type="InterPro" id="IPR001753">
    <property type="entry name" value="Enoyl-CoA_hydra/iso"/>
</dbReference>
<dbReference type="GeneID" id="54359504"/>
<dbReference type="OrthoDB" id="5126881at2759"/>
<dbReference type="Gene3D" id="3.40.50.12230">
    <property type="match status" value="1"/>
</dbReference>
<dbReference type="PANTHER" id="PTHR43388">
    <property type="entry name" value="HYDROGENASE MATURATION FACTOR HOXX"/>
    <property type="match status" value="1"/>
</dbReference>
<gene>
    <name evidence="4" type="ORF">K489DRAFT_323553</name>
</gene>
<dbReference type="InterPro" id="IPR029045">
    <property type="entry name" value="ClpP/crotonase-like_dom_sf"/>
</dbReference>
<organism evidence="4">
    <name type="scientific">Dissoconium aciculare CBS 342.82</name>
    <dbReference type="NCBI Taxonomy" id="1314786"/>
    <lineage>
        <taxon>Eukaryota</taxon>
        <taxon>Fungi</taxon>
        <taxon>Dikarya</taxon>
        <taxon>Ascomycota</taxon>
        <taxon>Pezizomycotina</taxon>
        <taxon>Dothideomycetes</taxon>
        <taxon>Dothideomycetidae</taxon>
        <taxon>Mycosphaerellales</taxon>
        <taxon>Dissoconiaceae</taxon>
        <taxon>Dissoconium</taxon>
    </lineage>
</organism>
<dbReference type="AlphaFoldDB" id="A0A6J3M0Z4"/>
<dbReference type="RefSeq" id="XP_033457618.1">
    <property type="nucleotide sequence ID" value="XM_033601704.1"/>
</dbReference>
<proteinExistence type="predicted"/>
<dbReference type="Proteomes" id="UP000504637">
    <property type="component" value="Unplaced"/>
</dbReference>
<reference evidence="4" key="3">
    <citation type="submission" date="2025-08" db="UniProtKB">
        <authorList>
            <consortium name="RefSeq"/>
        </authorList>
    </citation>
    <scope>IDENTIFICATION</scope>
    <source>
        <strain evidence="4">CBS 342.82</strain>
    </source>
</reference>
<keyword evidence="3" id="KW-1185">Reference proteome</keyword>
<dbReference type="Gene3D" id="3.90.226.10">
    <property type="entry name" value="2-enoyl-CoA Hydratase, Chain A, domain 1"/>
    <property type="match status" value="1"/>
</dbReference>
<dbReference type="Pfam" id="PF00378">
    <property type="entry name" value="ECH_1"/>
    <property type="match status" value="1"/>
</dbReference>
<reference evidence="4" key="1">
    <citation type="submission" date="2020-01" db="EMBL/GenBank/DDBJ databases">
        <authorList>
            <consortium name="DOE Joint Genome Institute"/>
            <person name="Haridas S."/>
            <person name="Albert R."/>
            <person name="Binder M."/>
            <person name="Bloem J."/>
            <person name="Labutti K."/>
            <person name="Salamov A."/>
            <person name="Andreopoulos B."/>
            <person name="Baker S.E."/>
            <person name="Barry K."/>
            <person name="Bills G."/>
            <person name="Bluhm B.H."/>
            <person name="Cannon C."/>
            <person name="Castanera R."/>
            <person name="Culley D.E."/>
            <person name="Daum C."/>
            <person name="Ezra D."/>
            <person name="Gonzalez J.B."/>
            <person name="Henrissat B."/>
            <person name="Kuo A."/>
            <person name="Liang C."/>
            <person name="Lipzen A."/>
            <person name="Lutzoni F."/>
            <person name="Magnuson J."/>
            <person name="Mondo S."/>
            <person name="Nolan M."/>
            <person name="Ohm R."/>
            <person name="Pangilinan J."/>
            <person name="Park H.-J."/>
            <person name="Ramirez L."/>
            <person name="Alfaro M."/>
            <person name="Sun H."/>
            <person name="Tritt A."/>
            <person name="Yoshinaga Y."/>
            <person name="Zwiers L.-H."/>
            <person name="Turgeon B.G."/>
            <person name="Goodwin S.B."/>
            <person name="Spatafora J.W."/>
            <person name="Crous P.W."/>
            <person name="Grigoriev I.V."/>
        </authorList>
    </citation>
    <scope>NUCLEOTIDE SEQUENCE</scope>
    <source>
        <strain evidence="4">CBS 342.82</strain>
    </source>
</reference>
<evidence type="ECO:0000313" key="3">
    <source>
        <dbReference type="Proteomes" id="UP000504637"/>
    </source>
</evidence>
<reference evidence="4" key="2">
    <citation type="submission" date="2020-04" db="EMBL/GenBank/DDBJ databases">
        <authorList>
            <consortium name="NCBI Genome Project"/>
        </authorList>
    </citation>
    <scope>NUCLEOTIDE SEQUENCE</scope>
    <source>
        <strain evidence="4">CBS 342.82</strain>
    </source>
</reference>
<evidence type="ECO:0000256" key="1">
    <source>
        <dbReference type="ARBA" id="ARBA00023026"/>
    </source>
</evidence>
<evidence type="ECO:0000256" key="2">
    <source>
        <dbReference type="SAM" id="MobiDB-lite"/>
    </source>
</evidence>